<evidence type="ECO:0008006" key="4">
    <source>
        <dbReference type="Google" id="ProtNLM"/>
    </source>
</evidence>
<protein>
    <recommendedName>
        <fullName evidence="4">Secreted protein</fullName>
    </recommendedName>
</protein>
<comment type="caution">
    <text evidence="2">The sequence shown here is derived from an EMBL/GenBank/DDBJ whole genome shotgun (WGS) entry which is preliminary data.</text>
</comment>
<name>A0A9N7Y4I1_PLEPL</name>
<accession>A0A9N7Y4I1</accession>
<dbReference type="Proteomes" id="UP001153269">
    <property type="component" value="Unassembled WGS sequence"/>
</dbReference>
<gene>
    <name evidence="2" type="ORF">PLEPLA_LOCUS5857</name>
</gene>
<keyword evidence="3" id="KW-1185">Reference proteome</keyword>
<feature type="chain" id="PRO_5040370598" description="Secreted protein" evidence="1">
    <location>
        <begin position="16"/>
        <end position="78"/>
    </location>
</feature>
<organism evidence="2 3">
    <name type="scientific">Pleuronectes platessa</name>
    <name type="common">European plaice</name>
    <dbReference type="NCBI Taxonomy" id="8262"/>
    <lineage>
        <taxon>Eukaryota</taxon>
        <taxon>Metazoa</taxon>
        <taxon>Chordata</taxon>
        <taxon>Craniata</taxon>
        <taxon>Vertebrata</taxon>
        <taxon>Euteleostomi</taxon>
        <taxon>Actinopterygii</taxon>
        <taxon>Neopterygii</taxon>
        <taxon>Teleostei</taxon>
        <taxon>Neoteleostei</taxon>
        <taxon>Acanthomorphata</taxon>
        <taxon>Carangaria</taxon>
        <taxon>Pleuronectiformes</taxon>
        <taxon>Pleuronectoidei</taxon>
        <taxon>Pleuronectidae</taxon>
        <taxon>Pleuronectes</taxon>
    </lineage>
</organism>
<keyword evidence="1" id="KW-0732">Signal</keyword>
<dbReference type="EMBL" id="CADEAL010000301">
    <property type="protein sequence ID" value="CAB1418035.1"/>
    <property type="molecule type" value="Genomic_DNA"/>
</dbReference>
<proteinExistence type="predicted"/>
<dbReference type="AlphaFoldDB" id="A0A9N7Y4I1"/>
<evidence type="ECO:0000313" key="2">
    <source>
        <dbReference type="EMBL" id="CAB1418035.1"/>
    </source>
</evidence>
<evidence type="ECO:0000313" key="3">
    <source>
        <dbReference type="Proteomes" id="UP001153269"/>
    </source>
</evidence>
<evidence type="ECO:0000256" key="1">
    <source>
        <dbReference type="SAM" id="SignalP"/>
    </source>
</evidence>
<sequence>MLLLLLLLETREAESKQIGRRRWPMRGLGAAAAPFSSANRGWRLAGEGRGCDAARGGVRATEALQSHKRRNPTKSFAQ</sequence>
<feature type="signal peptide" evidence="1">
    <location>
        <begin position="1"/>
        <end position="15"/>
    </location>
</feature>
<reference evidence="2" key="1">
    <citation type="submission" date="2020-03" db="EMBL/GenBank/DDBJ databases">
        <authorList>
            <person name="Weist P."/>
        </authorList>
    </citation>
    <scope>NUCLEOTIDE SEQUENCE</scope>
</reference>